<sequence>MLHFLIHQLCESHHFFHTYCDGVTHHHSFSAPGGDSDLHELLRLSVNSRQLTCVYSLKSEHENRSPHSDPYTIRDASNVSVDHTEGPSTSQYKGITRSPFIITSLSVSTSTTTEQTTTTTTMSTSETTTYISTSTTTDQTTTTTTMSTSETTTNNASNVSRDHTEGPSISQYKDTWFIVLVSTGVAVILFGLICLCRFTCKKRRKLNKTRPIKSEVTSQGTGTSCSEPADTYSLITSVPASSFQPISGGLEHPESHQDSTADPRDTRCVITSINPVYQPSDVLINKQKQGNTEENENVYHLYCTIPDKPVHSSTEDHVYSLLKMH</sequence>
<evidence type="ECO:0000256" key="1">
    <source>
        <dbReference type="SAM" id="MobiDB-lite"/>
    </source>
</evidence>
<accession>A0ABR3MMZ9</accession>
<feature type="region of interest" description="Disordered" evidence="1">
    <location>
        <begin position="59"/>
        <end position="93"/>
    </location>
</feature>
<feature type="compositionally biased region" description="Low complexity" evidence="1">
    <location>
        <begin position="116"/>
        <end position="153"/>
    </location>
</feature>
<feature type="compositionally biased region" description="Basic and acidic residues" evidence="1">
    <location>
        <begin position="251"/>
        <end position="264"/>
    </location>
</feature>
<keyword evidence="2" id="KW-0472">Membrane</keyword>
<feature type="compositionally biased region" description="Polar residues" evidence="1">
    <location>
        <begin position="75"/>
        <end position="93"/>
    </location>
</feature>
<proteinExistence type="predicted"/>
<keyword evidence="2" id="KW-1133">Transmembrane helix</keyword>
<evidence type="ECO:0000313" key="3">
    <source>
        <dbReference type="EMBL" id="KAL1266008.1"/>
    </source>
</evidence>
<name>A0ABR3MMZ9_9TELE</name>
<dbReference type="Proteomes" id="UP001558613">
    <property type="component" value="Unassembled WGS sequence"/>
</dbReference>
<evidence type="ECO:0000256" key="2">
    <source>
        <dbReference type="SAM" id="Phobius"/>
    </source>
</evidence>
<keyword evidence="4" id="KW-1185">Reference proteome</keyword>
<protein>
    <submittedName>
        <fullName evidence="3">Uncharacterized protein</fullName>
    </submittedName>
</protein>
<gene>
    <name evidence="3" type="ORF">QQF64_004035</name>
</gene>
<feature type="transmembrane region" description="Helical" evidence="2">
    <location>
        <begin position="176"/>
        <end position="200"/>
    </location>
</feature>
<reference evidence="3 4" key="1">
    <citation type="submission" date="2023-09" db="EMBL/GenBank/DDBJ databases">
        <authorList>
            <person name="Wang M."/>
        </authorList>
    </citation>
    <scope>NUCLEOTIDE SEQUENCE [LARGE SCALE GENOMIC DNA]</scope>
    <source>
        <strain evidence="3">GT-2023</strain>
        <tissue evidence="3">Liver</tissue>
    </source>
</reference>
<comment type="caution">
    <text evidence="3">The sequence shown here is derived from an EMBL/GenBank/DDBJ whole genome shotgun (WGS) entry which is preliminary data.</text>
</comment>
<feature type="region of interest" description="Disordered" evidence="1">
    <location>
        <begin position="116"/>
        <end position="166"/>
    </location>
</feature>
<feature type="region of interest" description="Disordered" evidence="1">
    <location>
        <begin position="245"/>
        <end position="264"/>
    </location>
</feature>
<dbReference type="EMBL" id="JAYMGO010000011">
    <property type="protein sequence ID" value="KAL1266008.1"/>
    <property type="molecule type" value="Genomic_DNA"/>
</dbReference>
<evidence type="ECO:0000313" key="4">
    <source>
        <dbReference type="Proteomes" id="UP001558613"/>
    </source>
</evidence>
<organism evidence="3 4">
    <name type="scientific">Cirrhinus molitorella</name>
    <name type="common">mud carp</name>
    <dbReference type="NCBI Taxonomy" id="172907"/>
    <lineage>
        <taxon>Eukaryota</taxon>
        <taxon>Metazoa</taxon>
        <taxon>Chordata</taxon>
        <taxon>Craniata</taxon>
        <taxon>Vertebrata</taxon>
        <taxon>Euteleostomi</taxon>
        <taxon>Actinopterygii</taxon>
        <taxon>Neopterygii</taxon>
        <taxon>Teleostei</taxon>
        <taxon>Ostariophysi</taxon>
        <taxon>Cypriniformes</taxon>
        <taxon>Cyprinidae</taxon>
        <taxon>Labeoninae</taxon>
        <taxon>Labeonini</taxon>
        <taxon>Cirrhinus</taxon>
    </lineage>
</organism>
<keyword evidence="2" id="KW-0812">Transmembrane</keyword>